<dbReference type="AlphaFoldDB" id="A0A2Z7C3R5"/>
<organism evidence="1 2">
    <name type="scientific">Dorcoceras hygrometricum</name>
    <dbReference type="NCBI Taxonomy" id="472368"/>
    <lineage>
        <taxon>Eukaryota</taxon>
        <taxon>Viridiplantae</taxon>
        <taxon>Streptophyta</taxon>
        <taxon>Embryophyta</taxon>
        <taxon>Tracheophyta</taxon>
        <taxon>Spermatophyta</taxon>
        <taxon>Magnoliopsida</taxon>
        <taxon>eudicotyledons</taxon>
        <taxon>Gunneridae</taxon>
        <taxon>Pentapetalae</taxon>
        <taxon>asterids</taxon>
        <taxon>lamiids</taxon>
        <taxon>Lamiales</taxon>
        <taxon>Gesneriaceae</taxon>
        <taxon>Didymocarpoideae</taxon>
        <taxon>Trichosporeae</taxon>
        <taxon>Loxocarpinae</taxon>
        <taxon>Dorcoceras</taxon>
    </lineage>
</organism>
<sequence>MAWDTVGIVNSCNDEIELVTQLLTNWFGSNRCQRIYVGQLRCQYYLYKGFQVLNNQRLNTNLSNSWLRTNATADEQCNCWIHQYNATADEQTNS</sequence>
<evidence type="ECO:0000313" key="2">
    <source>
        <dbReference type="Proteomes" id="UP000250235"/>
    </source>
</evidence>
<gene>
    <name evidence="1" type="ORF">F511_43817</name>
</gene>
<keyword evidence="2" id="KW-1185">Reference proteome</keyword>
<dbReference type="Proteomes" id="UP000250235">
    <property type="component" value="Unassembled WGS sequence"/>
</dbReference>
<accession>A0A2Z7C3R5</accession>
<reference evidence="1 2" key="1">
    <citation type="journal article" date="2015" name="Proc. Natl. Acad. Sci. U.S.A.">
        <title>The resurrection genome of Boea hygrometrica: A blueprint for survival of dehydration.</title>
        <authorList>
            <person name="Xiao L."/>
            <person name="Yang G."/>
            <person name="Zhang L."/>
            <person name="Yang X."/>
            <person name="Zhao S."/>
            <person name="Ji Z."/>
            <person name="Zhou Q."/>
            <person name="Hu M."/>
            <person name="Wang Y."/>
            <person name="Chen M."/>
            <person name="Xu Y."/>
            <person name="Jin H."/>
            <person name="Xiao X."/>
            <person name="Hu G."/>
            <person name="Bao F."/>
            <person name="Hu Y."/>
            <person name="Wan P."/>
            <person name="Li L."/>
            <person name="Deng X."/>
            <person name="Kuang T."/>
            <person name="Xiang C."/>
            <person name="Zhu J.K."/>
            <person name="Oliver M.J."/>
            <person name="He Y."/>
        </authorList>
    </citation>
    <scope>NUCLEOTIDE SEQUENCE [LARGE SCALE GENOMIC DNA]</scope>
    <source>
        <strain evidence="2">cv. XS01</strain>
    </source>
</reference>
<protein>
    <submittedName>
        <fullName evidence="1">Uncharacterized protein</fullName>
    </submittedName>
</protein>
<dbReference type="EMBL" id="KV001514">
    <property type="protein sequence ID" value="KZV38885.1"/>
    <property type="molecule type" value="Genomic_DNA"/>
</dbReference>
<evidence type="ECO:0000313" key="1">
    <source>
        <dbReference type="EMBL" id="KZV38885.1"/>
    </source>
</evidence>
<proteinExistence type="predicted"/>
<name>A0A2Z7C3R5_9LAMI</name>